<sequence>MKTWPQALRDGAVSGSVASVLSTAVLAERGRQEDGTPFAPTNAVSHWIWGDRAMRQDTPSMRYTAVGYTIHHLSATLWAVLYEKWFGERAERREVLPALAGGAAVAALACFVDYKMTPQRLQPGFEQRLSTPSLFMVYTAFGAALALRGLSRRKAGKY</sequence>
<protein>
    <recommendedName>
        <fullName evidence="4">DUF1440 domain-containing protein</fullName>
    </recommendedName>
</protein>
<gene>
    <name evidence="2" type="ORF">AYR66_12200</name>
</gene>
<dbReference type="OrthoDB" id="288267at2"/>
<keyword evidence="3" id="KW-1185">Reference proteome</keyword>
<keyword evidence="1" id="KW-1133">Transmembrane helix</keyword>
<dbReference type="Proteomes" id="UP000197535">
    <property type="component" value="Unassembled WGS sequence"/>
</dbReference>
<accession>A0A254THV0</accession>
<dbReference type="EMBL" id="LSTO01000001">
    <property type="protein sequence ID" value="OWW20143.1"/>
    <property type="molecule type" value="Genomic_DNA"/>
</dbReference>
<feature type="transmembrane region" description="Helical" evidence="1">
    <location>
        <begin position="134"/>
        <end position="151"/>
    </location>
</feature>
<evidence type="ECO:0000313" key="3">
    <source>
        <dbReference type="Proteomes" id="UP000197535"/>
    </source>
</evidence>
<feature type="transmembrane region" description="Helical" evidence="1">
    <location>
        <begin position="65"/>
        <end position="83"/>
    </location>
</feature>
<feature type="transmembrane region" description="Helical" evidence="1">
    <location>
        <begin position="95"/>
        <end position="114"/>
    </location>
</feature>
<organism evidence="2 3">
    <name type="scientific">Noviherbaspirillum denitrificans</name>
    <dbReference type="NCBI Taxonomy" id="1968433"/>
    <lineage>
        <taxon>Bacteria</taxon>
        <taxon>Pseudomonadati</taxon>
        <taxon>Pseudomonadota</taxon>
        <taxon>Betaproteobacteria</taxon>
        <taxon>Burkholderiales</taxon>
        <taxon>Oxalobacteraceae</taxon>
        <taxon>Noviherbaspirillum</taxon>
    </lineage>
</organism>
<proteinExistence type="predicted"/>
<keyword evidence="1" id="KW-0812">Transmembrane</keyword>
<evidence type="ECO:0000256" key="1">
    <source>
        <dbReference type="SAM" id="Phobius"/>
    </source>
</evidence>
<keyword evidence="1" id="KW-0472">Membrane</keyword>
<dbReference type="RefSeq" id="WP_088707031.1">
    <property type="nucleotide sequence ID" value="NZ_LSTO01000001.1"/>
</dbReference>
<comment type="caution">
    <text evidence="2">The sequence shown here is derived from an EMBL/GenBank/DDBJ whole genome shotgun (WGS) entry which is preliminary data.</text>
</comment>
<dbReference type="AlphaFoldDB" id="A0A254THV0"/>
<name>A0A254THV0_9BURK</name>
<evidence type="ECO:0008006" key="4">
    <source>
        <dbReference type="Google" id="ProtNLM"/>
    </source>
</evidence>
<reference evidence="2 3" key="1">
    <citation type="submission" date="2016-02" db="EMBL/GenBank/DDBJ databases">
        <authorList>
            <person name="Wen L."/>
            <person name="He K."/>
            <person name="Yang H."/>
        </authorList>
    </citation>
    <scope>NUCLEOTIDE SEQUENCE [LARGE SCALE GENOMIC DNA]</scope>
    <source>
        <strain evidence="2 3">TSA40</strain>
    </source>
</reference>
<evidence type="ECO:0000313" key="2">
    <source>
        <dbReference type="EMBL" id="OWW20143.1"/>
    </source>
</evidence>